<evidence type="ECO:0000256" key="6">
    <source>
        <dbReference type="SAM" id="MobiDB-lite"/>
    </source>
</evidence>
<evidence type="ECO:0000256" key="7">
    <source>
        <dbReference type="SAM" id="SignalP"/>
    </source>
</evidence>
<feature type="non-terminal residue" evidence="9">
    <location>
        <position position="259"/>
    </location>
</feature>
<sequence length="259" mass="28828">MMLLLILSLIHGCWSLTGVNLRVPSVVRTGDSLRMTCEYKLEKESLYSVKFYQGDQEFYRYVPKESPPTQVFALEGIKVDLSQSNSSSVTISDVQRELTGFYKCEVSADAPLFHTGIKAALVIVTEDPISLPVVTVEKYKFSLNEKVRANCTSQGGYPAANLTWYVNKNQQVKSSPLVRVHPLVTRNVGGLDTTQTQLELDATPNFFVDGRLRLRCVATQFTVYRRSTELELQEDTPQLAPVMGPTPAQNRDSGSADVP</sequence>
<keyword evidence="7" id="KW-0732">Signal</keyword>
<dbReference type="AlphaFoldDB" id="A0A1B6CWH8"/>
<dbReference type="InterPro" id="IPR013162">
    <property type="entry name" value="CD80_C2-set"/>
</dbReference>
<evidence type="ECO:0000256" key="3">
    <source>
        <dbReference type="ARBA" id="ARBA00022989"/>
    </source>
</evidence>
<reference evidence="9" key="1">
    <citation type="submission" date="2015-12" db="EMBL/GenBank/DDBJ databases">
        <title>De novo transcriptome assembly of four potential Pierce s Disease insect vectors from Arizona vineyards.</title>
        <authorList>
            <person name="Tassone E.E."/>
        </authorList>
    </citation>
    <scope>NUCLEOTIDE SEQUENCE</scope>
</reference>
<evidence type="ECO:0000256" key="1">
    <source>
        <dbReference type="ARBA" id="ARBA00004167"/>
    </source>
</evidence>
<feature type="chain" id="PRO_5012701056" description="Ig-like domain-containing protein" evidence="7">
    <location>
        <begin position="16"/>
        <end position="259"/>
    </location>
</feature>
<dbReference type="InterPro" id="IPR003599">
    <property type="entry name" value="Ig_sub"/>
</dbReference>
<dbReference type="PANTHER" id="PTHR21261:SF17">
    <property type="entry name" value="BEAT VI"/>
    <property type="match status" value="1"/>
</dbReference>
<feature type="domain" description="Ig-like" evidence="8">
    <location>
        <begin position="132"/>
        <end position="233"/>
    </location>
</feature>
<dbReference type="Pfam" id="PF07686">
    <property type="entry name" value="V-set"/>
    <property type="match status" value="1"/>
</dbReference>
<dbReference type="Pfam" id="PF08205">
    <property type="entry name" value="C2-set_2"/>
    <property type="match status" value="1"/>
</dbReference>
<evidence type="ECO:0000313" key="9">
    <source>
        <dbReference type="EMBL" id="JAS17889.1"/>
    </source>
</evidence>
<evidence type="ECO:0000259" key="8">
    <source>
        <dbReference type="PROSITE" id="PS50835"/>
    </source>
</evidence>
<protein>
    <recommendedName>
        <fullName evidence="8">Ig-like domain-containing protein</fullName>
    </recommendedName>
</protein>
<dbReference type="Gene3D" id="2.60.40.10">
    <property type="entry name" value="Immunoglobulins"/>
    <property type="match status" value="2"/>
</dbReference>
<evidence type="ECO:0000256" key="4">
    <source>
        <dbReference type="ARBA" id="ARBA00023136"/>
    </source>
</evidence>
<name>A0A1B6CWH8_9HEMI</name>
<dbReference type="SUPFAM" id="SSF48726">
    <property type="entry name" value="Immunoglobulin"/>
    <property type="match status" value="2"/>
</dbReference>
<gene>
    <name evidence="9" type="ORF">g.897</name>
</gene>
<feature type="region of interest" description="Disordered" evidence="6">
    <location>
        <begin position="232"/>
        <end position="259"/>
    </location>
</feature>
<dbReference type="EMBL" id="GEDC01019409">
    <property type="protein sequence ID" value="JAS17889.1"/>
    <property type="molecule type" value="Transcribed_RNA"/>
</dbReference>
<keyword evidence="5" id="KW-1015">Disulfide bond</keyword>
<keyword evidence="4" id="KW-0472">Membrane</keyword>
<accession>A0A1B6CWH8</accession>
<feature type="domain" description="Ig-like" evidence="8">
    <location>
        <begin position="27"/>
        <end position="107"/>
    </location>
</feature>
<dbReference type="InterPro" id="IPR013783">
    <property type="entry name" value="Ig-like_fold"/>
</dbReference>
<dbReference type="InterPro" id="IPR036179">
    <property type="entry name" value="Ig-like_dom_sf"/>
</dbReference>
<dbReference type="FunFam" id="2.60.40.10:FF:000437">
    <property type="entry name" value="Beat-IIIc, isoform A"/>
    <property type="match status" value="1"/>
</dbReference>
<evidence type="ECO:0000256" key="2">
    <source>
        <dbReference type="ARBA" id="ARBA00022692"/>
    </source>
</evidence>
<keyword evidence="2" id="KW-0812">Transmembrane</keyword>
<keyword evidence="3" id="KW-1133">Transmembrane helix</keyword>
<comment type="subcellular location">
    <subcellularLocation>
        <location evidence="1">Membrane</location>
        <topology evidence="1">Single-pass membrane protein</topology>
    </subcellularLocation>
</comment>
<dbReference type="SMART" id="SM00409">
    <property type="entry name" value="IG"/>
    <property type="match status" value="1"/>
</dbReference>
<dbReference type="InterPro" id="IPR013106">
    <property type="entry name" value="Ig_V-set"/>
</dbReference>
<feature type="signal peptide" evidence="7">
    <location>
        <begin position="1"/>
        <end position="15"/>
    </location>
</feature>
<dbReference type="GO" id="GO:0016020">
    <property type="term" value="C:membrane"/>
    <property type="evidence" value="ECO:0007669"/>
    <property type="project" value="UniProtKB-SubCell"/>
</dbReference>
<dbReference type="PANTHER" id="PTHR21261">
    <property type="entry name" value="BEAT PROTEIN"/>
    <property type="match status" value="1"/>
</dbReference>
<dbReference type="PROSITE" id="PS50835">
    <property type="entry name" value="IG_LIKE"/>
    <property type="match status" value="2"/>
</dbReference>
<organism evidence="9">
    <name type="scientific">Clastoptera arizonana</name>
    <name type="common">Arizona spittle bug</name>
    <dbReference type="NCBI Taxonomy" id="38151"/>
    <lineage>
        <taxon>Eukaryota</taxon>
        <taxon>Metazoa</taxon>
        <taxon>Ecdysozoa</taxon>
        <taxon>Arthropoda</taxon>
        <taxon>Hexapoda</taxon>
        <taxon>Insecta</taxon>
        <taxon>Pterygota</taxon>
        <taxon>Neoptera</taxon>
        <taxon>Paraneoptera</taxon>
        <taxon>Hemiptera</taxon>
        <taxon>Auchenorrhyncha</taxon>
        <taxon>Cercopoidea</taxon>
        <taxon>Clastopteridae</taxon>
        <taxon>Clastoptera</taxon>
    </lineage>
</organism>
<proteinExistence type="predicted"/>
<evidence type="ECO:0000256" key="5">
    <source>
        <dbReference type="ARBA" id="ARBA00023157"/>
    </source>
</evidence>
<dbReference type="InterPro" id="IPR007110">
    <property type="entry name" value="Ig-like_dom"/>
</dbReference>